<protein>
    <recommendedName>
        <fullName evidence="8">Amino-acid acetyltransferase</fullName>
        <ecNumber evidence="8">2.3.1.1</ecNumber>
    </recommendedName>
    <alternativeName>
        <fullName evidence="8">N-acetylglutamate synthase</fullName>
        <shortName evidence="8">AGS</shortName>
        <shortName evidence="8">NAGS</shortName>
    </alternativeName>
</protein>
<comment type="pathway">
    <text evidence="1 8">Amino-acid biosynthesis; L-arginine biosynthesis; N(2)-acetyl-L-ornithine from L-glutamate: step 1/4.</text>
</comment>
<dbReference type="Proteomes" id="UP000004263">
    <property type="component" value="Unassembled WGS sequence"/>
</dbReference>
<keyword evidence="4 8" id="KW-0028">Amino-acid biosynthesis</keyword>
<keyword evidence="3 8" id="KW-0055">Arginine biosynthesis</keyword>
<dbReference type="PANTHER" id="PTHR30602">
    <property type="entry name" value="AMINO-ACID ACETYLTRANSFERASE"/>
    <property type="match status" value="1"/>
</dbReference>
<comment type="similarity">
    <text evidence="2 8">Belongs to the acetyltransferase family. ArgA subfamily.</text>
</comment>
<evidence type="ECO:0000256" key="8">
    <source>
        <dbReference type="HAMAP-Rule" id="MF_01105"/>
    </source>
</evidence>
<dbReference type="InterPro" id="IPR001048">
    <property type="entry name" value="Asp/Glu/Uridylate_kinase"/>
</dbReference>
<dbReference type="InterPro" id="IPR036393">
    <property type="entry name" value="AceGlu_kinase-like_sf"/>
</dbReference>
<keyword evidence="5 8" id="KW-0808">Transferase</keyword>
<keyword evidence="8" id="KW-0963">Cytoplasm</keyword>
<dbReference type="HOGENOM" id="CLU_024773_0_0_6"/>
<reference evidence="10 11" key="1">
    <citation type="submission" date="2006-03" db="EMBL/GenBank/DDBJ databases">
        <authorList>
            <person name="Pinhassi J."/>
            <person name="Pedros-Alio C."/>
            <person name="Ferriera S."/>
            <person name="Johnson J."/>
            <person name="Kravitz S."/>
            <person name="Halpern A."/>
            <person name="Remington K."/>
            <person name="Beeson K."/>
            <person name="Tran B."/>
            <person name="Rogers Y.-H."/>
            <person name="Friedman R."/>
            <person name="Venter J.C."/>
        </authorList>
    </citation>
    <scope>NUCLEOTIDE SEQUENCE [LARGE SCALE GENOMIC DNA]</scope>
    <source>
        <strain evidence="10 11">RED65</strain>
    </source>
</reference>
<dbReference type="SUPFAM" id="SSF53633">
    <property type="entry name" value="Carbamate kinase-like"/>
    <property type="match status" value="1"/>
</dbReference>
<keyword evidence="6 8" id="KW-0012">Acyltransferase</keyword>
<comment type="caution">
    <text evidence="10">The sequence shown here is derived from an EMBL/GenBank/DDBJ whole genome shotgun (WGS) entry which is preliminary data.</text>
</comment>
<evidence type="ECO:0000256" key="1">
    <source>
        <dbReference type="ARBA" id="ARBA00004925"/>
    </source>
</evidence>
<evidence type="ECO:0000256" key="3">
    <source>
        <dbReference type="ARBA" id="ARBA00022571"/>
    </source>
</evidence>
<comment type="miscellaneous">
    <text evidence="8">In bacteria which possess the bifunctional enzyme ornithine acetyltransferase/N-acetylglutamate synthase (ArgJ), ArgA fulfills an anaplerotic role.</text>
</comment>
<dbReference type="InterPro" id="IPR016181">
    <property type="entry name" value="Acyl_CoA_acyltransferase"/>
</dbReference>
<dbReference type="UniPathway" id="UPA00068">
    <property type="reaction ID" value="UER00106"/>
</dbReference>
<dbReference type="Pfam" id="PF00696">
    <property type="entry name" value="AA_kinase"/>
    <property type="match status" value="1"/>
</dbReference>
<dbReference type="NCBIfam" id="NF003641">
    <property type="entry name" value="PRK05279.1"/>
    <property type="match status" value="1"/>
</dbReference>
<gene>
    <name evidence="8" type="primary">argA</name>
    <name evidence="10" type="ORF">RED65_05957</name>
</gene>
<dbReference type="InterPro" id="IPR000182">
    <property type="entry name" value="GNAT_dom"/>
</dbReference>
<comment type="catalytic activity">
    <reaction evidence="7 8">
        <text>L-glutamate + acetyl-CoA = N-acetyl-L-glutamate + CoA + H(+)</text>
        <dbReference type="Rhea" id="RHEA:24292"/>
        <dbReference type="ChEBI" id="CHEBI:15378"/>
        <dbReference type="ChEBI" id="CHEBI:29985"/>
        <dbReference type="ChEBI" id="CHEBI:44337"/>
        <dbReference type="ChEBI" id="CHEBI:57287"/>
        <dbReference type="ChEBI" id="CHEBI:57288"/>
        <dbReference type="EC" id="2.3.1.1"/>
    </reaction>
</comment>
<dbReference type="GO" id="GO:0005737">
    <property type="term" value="C:cytoplasm"/>
    <property type="evidence" value="ECO:0007669"/>
    <property type="project" value="UniProtKB-SubCell"/>
</dbReference>
<evidence type="ECO:0000259" key="9">
    <source>
        <dbReference type="PROSITE" id="PS51186"/>
    </source>
</evidence>
<dbReference type="Gene3D" id="3.40.630.30">
    <property type="match status" value="1"/>
</dbReference>
<evidence type="ECO:0000256" key="2">
    <source>
        <dbReference type="ARBA" id="ARBA00009145"/>
    </source>
</evidence>
<dbReference type="CDD" id="cd04237">
    <property type="entry name" value="AAK_NAGS-ABP"/>
    <property type="match status" value="1"/>
</dbReference>
<proteinExistence type="inferred from homology"/>
<evidence type="ECO:0000313" key="11">
    <source>
        <dbReference type="Proteomes" id="UP000004263"/>
    </source>
</evidence>
<dbReference type="HAMAP" id="MF_01105">
    <property type="entry name" value="N_acetyl_glu_synth"/>
    <property type="match status" value="1"/>
</dbReference>
<dbReference type="PROSITE" id="PS51186">
    <property type="entry name" value="GNAT"/>
    <property type="match status" value="1"/>
</dbReference>
<dbReference type="EMBL" id="AAQH01000018">
    <property type="protein sequence ID" value="EAT11437.1"/>
    <property type="molecule type" value="Genomic_DNA"/>
</dbReference>
<evidence type="ECO:0000313" key="10">
    <source>
        <dbReference type="EMBL" id="EAT11437.1"/>
    </source>
</evidence>
<sequence length="404" mass="44994">MLGGDTLAHGHLDNIIQDIALLSSLGVRLVLVHGARPQIDELCLQKNIQSRFHLNKRITDAPMMQTVQQAVGQLRSLIEAKLSTGTSNSPMHGADIRVVGGNFVMAKPLGVIDGVDFAHTGQVRRVDVQAIKKVHENKAIVLLNCLGYSRTGETYNLAVEDVATHTAISLQADKLIMFGDENCLHDVDGNLIKDIISSEIQSHLATMNDEQTRQYMAAKHAIDQGVHRCQHISHHKDGALLTELFTLEGSGTLVSKKHQEQMRQASLNDVVGILELLSPLEEQGILVRRNREVLETEIAQFRVLVKDDMVIGCAALYPYEHMAELACVAVHPEYYGGQRGERLLQEIEKEARLQGIQQLFVLTTQTSLWFEERGFKAADINALPDSKQSLYNYQRNSKVFLKNL</sequence>
<dbReference type="NCBIfam" id="TIGR01890">
    <property type="entry name" value="N-Ac-Glu-synth"/>
    <property type="match status" value="1"/>
</dbReference>
<dbReference type="InterPro" id="IPR010167">
    <property type="entry name" value="NH2A_AcTrfase"/>
</dbReference>
<dbReference type="AlphaFoldDB" id="Q1MZH4"/>
<dbReference type="EC" id="2.3.1.1" evidence="8"/>
<comment type="subcellular location">
    <subcellularLocation>
        <location evidence="8">Cytoplasm</location>
    </subcellularLocation>
</comment>
<dbReference type="PANTHER" id="PTHR30602:SF12">
    <property type="entry name" value="AMINO-ACID ACETYLTRANSFERASE NAGS1, CHLOROPLASTIC-RELATED"/>
    <property type="match status" value="1"/>
</dbReference>
<dbReference type="STRING" id="207949.RED65_05957"/>
<dbReference type="GO" id="GO:0004042">
    <property type="term" value="F:L-glutamate N-acetyltransferase activity"/>
    <property type="evidence" value="ECO:0007669"/>
    <property type="project" value="UniProtKB-UniRule"/>
</dbReference>
<evidence type="ECO:0000256" key="7">
    <source>
        <dbReference type="ARBA" id="ARBA00048372"/>
    </source>
</evidence>
<dbReference type="CDD" id="cd04301">
    <property type="entry name" value="NAT_SF"/>
    <property type="match status" value="1"/>
</dbReference>
<dbReference type="Gene3D" id="3.40.1160.10">
    <property type="entry name" value="Acetylglutamate kinase-like"/>
    <property type="match status" value="1"/>
</dbReference>
<dbReference type="SUPFAM" id="SSF55729">
    <property type="entry name" value="Acyl-CoA N-acyltransferases (Nat)"/>
    <property type="match status" value="1"/>
</dbReference>
<evidence type="ECO:0000256" key="4">
    <source>
        <dbReference type="ARBA" id="ARBA00022605"/>
    </source>
</evidence>
<accession>Q1MZH4</accession>
<evidence type="ECO:0000256" key="5">
    <source>
        <dbReference type="ARBA" id="ARBA00022679"/>
    </source>
</evidence>
<evidence type="ECO:0000256" key="6">
    <source>
        <dbReference type="ARBA" id="ARBA00023315"/>
    </source>
</evidence>
<dbReference type="InterPro" id="IPR033719">
    <property type="entry name" value="NAGS_kin"/>
</dbReference>
<organism evidence="10 11">
    <name type="scientific">Bermanella marisrubri</name>
    <dbReference type="NCBI Taxonomy" id="207949"/>
    <lineage>
        <taxon>Bacteria</taxon>
        <taxon>Pseudomonadati</taxon>
        <taxon>Pseudomonadota</taxon>
        <taxon>Gammaproteobacteria</taxon>
        <taxon>Oceanospirillales</taxon>
        <taxon>Oceanospirillaceae</taxon>
        <taxon>Bermanella</taxon>
    </lineage>
</organism>
<name>Q1MZH4_9GAMM</name>
<dbReference type="GO" id="GO:0006526">
    <property type="term" value="P:L-arginine biosynthetic process"/>
    <property type="evidence" value="ECO:0007669"/>
    <property type="project" value="UniProtKB-UniRule"/>
</dbReference>
<keyword evidence="11" id="KW-1185">Reference proteome</keyword>
<dbReference type="Pfam" id="PF13508">
    <property type="entry name" value="Acetyltransf_7"/>
    <property type="match status" value="1"/>
</dbReference>
<feature type="domain" description="N-acetyltransferase" evidence="9">
    <location>
        <begin position="260"/>
        <end position="404"/>
    </location>
</feature>
<dbReference type="PIRSF" id="PIRSF000423">
    <property type="entry name" value="ArgA"/>
    <property type="match status" value="1"/>
</dbReference>